<dbReference type="Gene3D" id="3.30.70.3250">
    <property type="entry name" value="Ribonuclease P, Pop5 subunit"/>
    <property type="match status" value="1"/>
</dbReference>
<dbReference type="VEuPathDB" id="MicrosporidiaDB:Eint_090590"/>
<evidence type="ECO:0000313" key="7">
    <source>
        <dbReference type="Proteomes" id="UP000002313"/>
    </source>
</evidence>
<dbReference type="InterPro" id="IPR038085">
    <property type="entry name" value="Rnp2-like_sf"/>
</dbReference>
<dbReference type="SUPFAM" id="SSF160350">
    <property type="entry name" value="Rnp2-like"/>
    <property type="match status" value="1"/>
</dbReference>
<dbReference type="InterPro" id="IPR002759">
    <property type="entry name" value="Pop5/Rpp14/Rnp2-like"/>
</dbReference>
<dbReference type="RefSeq" id="XP_003073548.1">
    <property type="nucleotide sequence ID" value="XM_003073502.1"/>
</dbReference>
<evidence type="ECO:0000256" key="5">
    <source>
        <dbReference type="SAM" id="Phobius"/>
    </source>
</evidence>
<organism evidence="6 7">
    <name type="scientific">Encephalitozoon intestinalis (strain ATCC 50506)</name>
    <name type="common">Microsporidian parasite</name>
    <name type="synonym">Septata intestinalis</name>
    <dbReference type="NCBI Taxonomy" id="876142"/>
    <lineage>
        <taxon>Eukaryota</taxon>
        <taxon>Fungi</taxon>
        <taxon>Fungi incertae sedis</taxon>
        <taxon>Microsporidia</taxon>
        <taxon>Unikaryonidae</taxon>
        <taxon>Encephalitozoon</taxon>
    </lineage>
</organism>
<name>E0S9C4_ENCIT</name>
<keyword evidence="7" id="KW-1185">Reference proteome</keyword>
<dbReference type="EMBL" id="CP001950">
    <property type="protein sequence ID" value="ADM12188.1"/>
    <property type="molecule type" value="Genomic_DNA"/>
</dbReference>
<keyword evidence="3" id="KW-0819">tRNA processing</keyword>
<reference evidence="6 7" key="2">
    <citation type="journal article" date="2012" name="Proc. Natl. Acad. Sci. U.S.A.">
        <title>Gain and loss of multiple functionally related, horizontally transferred genes in the reduced genomes of two microsporidian parasites.</title>
        <authorList>
            <person name="Pombert J.-F."/>
            <person name="Selman M."/>
            <person name="Burki F."/>
            <person name="Bardell F.T."/>
            <person name="Farinelli L."/>
            <person name="Solter L.F."/>
            <person name="Whitman D.W."/>
            <person name="Weiss L.M."/>
            <person name="Corradi N."/>
            <person name="Keeling P.J."/>
        </authorList>
    </citation>
    <scope>NUCLEOTIDE SEQUENCE [LARGE SCALE GENOMIC DNA]</scope>
    <source>
        <strain evidence="6 7">ATCC 50506</strain>
    </source>
</reference>
<accession>E0S9C4</accession>
<dbReference type="InterPro" id="IPR016819">
    <property type="entry name" value="RNase_P/MRP_POP5"/>
</dbReference>
<dbReference type="Proteomes" id="UP000002313">
    <property type="component" value="Chromosome IX"/>
</dbReference>
<keyword evidence="5" id="KW-1133">Transmembrane helix</keyword>
<keyword evidence="4" id="KW-0539">Nucleus</keyword>
<comment type="subcellular location">
    <subcellularLocation>
        <location evidence="1">Nucleus</location>
    </subcellularLocation>
</comment>
<dbReference type="GO" id="GO:0033204">
    <property type="term" value="F:ribonuclease P RNA binding"/>
    <property type="evidence" value="ECO:0007669"/>
    <property type="project" value="InterPro"/>
</dbReference>
<keyword evidence="5" id="KW-0472">Membrane</keyword>
<dbReference type="KEGG" id="ein:Eint_090590"/>
<dbReference type="PIRSF" id="PIRSF023803">
    <property type="entry name" value="Ribonuclease_P_prd"/>
    <property type="match status" value="1"/>
</dbReference>
<comment type="similarity">
    <text evidence="2">Belongs to the eukaryotic/archaeal RNase P protein component 2 family.</text>
</comment>
<evidence type="ECO:0000256" key="1">
    <source>
        <dbReference type="ARBA" id="ARBA00004123"/>
    </source>
</evidence>
<sequence>MLGSIVKSKVGIDYGSYGASMVGNLVVVEYLPHSQIAVIRCDAPACKYVLFTIATIGEISGLKCSMSILWISGILKRAMRRILKYVKMEKELERR</sequence>
<feature type="transmembrane region" description="Helical" evidence="5">
    <location>
        <begin position="48"/>
        <end position="75"/>
    </location>
</feature>
<dbReference type="GO" id="GO:0030677">
    <property type="term" value="C:ribonuclease P complex"/>
    <property type="evidence" value="ECO:0007669"/>
    <property type="project" value="InterPro"/>
</dbReference>
<protein>
    <submittedName>
        <fullName evidence="6">Uncharacterized protein</fullName>
    </submittedName>
</protein>
<dbReference type="GO" id="GO:0005634">
    <property type="term" value="C:nucleus"/>
    <property type="evidence" value="ECO:0007669"/>
    <property type="project" value="UniProtKB-SubCell"/>
</dbReference>
<evidence type="ECO:0000313" key="6">
    <source>
        <dbReference type="EMBL" id="ADM12188.1"/>
    </source>
</evidence>
<dbReference type="OrthoDB" id="2189070at2759"/>
<dbReference type="HOGENOM" id="CLU_162874_0_0_1"/>
<gene>
    <name evidence="6" type="ORF">Eint_090590</name>
</gene>
<dbReference type="Pfam" id="PF01900">
    <property type="entry name" value="RNase_P_Rpp14"/>
    <property type="match status" value="1"/>
</dbReference>
<evidence type="ECO:0000256" key="3">
    <source>
        <dbReference type="ARBA" id="ARBA00022694"/>
    </source>
</evidence>
<dbReference type="GO" id="GO:0001682">
    <property type="term" value="P:tRNA 5'-leader removal"/>
    <property type="evidence" value="ECO:0007669"/>
    <property type="project" value="InterPro"/>
</dbReference>
<evidence type="ECO:0000256" key="4">
    <source>
        <dbReference type="ARBA" id="ARBA00023242"/>
    </source>
</evidence>
<keyword evidence="5" id="KW-0812">Transmembrane</keyword>
<proteinExistence type="inferred from homology"/>
<reference evidence="6 7" key="1">
    <citation type="journal article" date="2010" name="Nat. Commun.">
        <title>The complete sequence of the smallest known nuclear genome from the microsporidian Encephalitozoon intestinalis.</title>
        <authorList>
            <person name="Corradi N."/>
            <person name="Pombert J.-F."/>
            <person name="Farinelli L."/>
            <person name="Didier E.S."/>
            <person name="Keeling P.J."/>
        </authorList>
    </citation>
    <scope>NUCLEOTIDE SEQUENCE [LARGE SCALE GENOMIC DNA]</scope>
    <source>
        <strain evidence="6 7">ATCC 50506</strain>
    </source>
</reference>
<dbReference type="GeneID" id="9698379"/>
<dbReference type="AlphaFoldDB" id="E0S9C4"/>
<evidence type="ECO:0000256" key="2">
    <source>
        <dbReference type="ARBA" id="ARBA00010800"/>
    </source>
</evidence>